<dbReference type="PANTHER" id="PTHR33877">
    <property type="entry name" value="SLL1193 PROTEIN"/>
    <property type="match status" value="1"/>
</dbReference>
<dbReference type="SMART" id="SM00507">
    <property type="entry name" value="HNHc"/>
    <property type="match status" value="1"/>
</dbReference>
<dbReference type="STRING" id="92487.SAMN02745130_00168"/>
<dbReference type="Proteomes" id="UP000190460">
    <property type="component" value="Unassembled WGS sequence"/>
</dbReference>
<evidence type="ECO:0000259" key="1">
    <source>
        <dbReference type="SMART" id="SM00507"/>
    </source>
</evidence>
<accession>A0A1T4VSL4</accession>
<evidence type="ECO:0000313" key="2">
    <source>
        <dbReference type="EMBL" id="SKA67956.1"/>
    </source>
</evidence>
<organism evidence="2 3">
    <name type="scientific">Thiothrix eikelboomii</name>
    <dbReference type="NCBI Taxonomy" id="92487"/>
    <lineage>
        <taxon>Bacteria</taxon>
        <taxon>Pseudomonadati</taxon>
        <taxon>Pseudomonadota</taxon>
        <taxon>Gammaproteobacteria</taxon>
        <taxon>Thiotrichales</taxon>
        <taxon>Thiotrichaceae</taxon>
        <taxon>Thiothrix</taxon>
    </lineage>
</organism>
<protein>
    <submittedName>
        <fullName evidence="2">5-methylcytosine-specific restriction endonuclease McrA</fullName>
    </submittedName>
</protein>
<keyword evidence="3" id="KW-1185">Reference proteome</keyword>
<sequence length="196" mass="22000">MTNLQQLILRTDISGMPLEWIHFQTAVKLYYAQQVAYTCGCSLLHVHGGINARTGQRSELVLNSIIATYGSKQGLFGESYVPPLNNPTLFRRDNHLCLYCGEHFSANELSRDHVLPLVKGGKDKWTNVVTACKHCNSAKGGRTPEQANMPLLAVPFQPTYVEYVFLQGRSILADQMEFLSAHFPRTSSLRQRCLQS</sequence>
<dbReference type="CDD" id="cd00085">
    <property type="entry name" value="HNHc"/>
    <property type="match status" value="1"/>
</dbReference>
<dbReference type="EMBL" id="FUYB01000001">
    <property type="protein sequence ID" value="SKA67956.1"/>
    <property type="molecule type" value="Genomic_DNA"/>
</dbReference>
<feature type="domain" description="HNH nuclease" evidence="1">
    <location>
        <begin position="84"/>
        <end position="137"/>
    </location>
</feature>
<dbReference type="OrthoDB" id="9802901at2"/>
<evidence type="ECO:0000313" key="3">
    <source>
        <dbReference type="Proteomes" id="UP000190460"/>
    </source>
</evidence>
<name>A0A1T4VSL4_9GAMM</name>
<reference evidence="3" key="1">
    <citation type="submission" date="2017-02" db="EMBL/GenBank/DDBJ databases">
        <authorList>
            <person name="Varghese N."/>
            <person name="Submissions S."/>
        </authorList>
    </citation>
    <scope>NUCLEOTIDE SEQUENCE [LARGE SCALE GENOMIC DNA]</scope>
    <source>
        <strain evidence="3">ATCC 49788</strain>
    </source>
</reference>
<keyword evidence="2" id="KW-0255">Endonuclease</keyword>
<dbReference type="InterPro" id="IPR052892">
    <property type="entry name" value="NA-targeting_endonuclease"/>
</dbReference>
<dbReference type="Gene3D" id="1.10.30.50">
    <property type="match status" value="1"/>
</dbReference>
<keyword evidence="2" id="KW-0378">Hydrolase</keyword>
<dbReference type="RefSeq" id="WP_078920677.1">
    <property type="nucleotide sequence ID" value="NZ_FUYB01000001.1"/>
</dbReference>
<dbReference type="AlphaFoldDB" id="A0A1T4VSL4"/>
<dbReference type="PANTHER" id="PTHR33877:SF2">
    <property type="entry name" value="OS07G0170200 PROTEIN"/>
    <property type="match status" value="1"/>
</dbReference>
<dbReference type="Pfam" id="PF14279">
    <property type="entry name" value="HNH_5"/>
    <property type="match status" value="1"/>
</dbReference>
<dbReference type="GO" id="GO:0004519">
    <property type="term" value="F:endonuclease activity"/>
    <property type="evidence" value="ECO:0007669"/>
    <property type="project" value="UniProtKB-KW"/>
</dbReference>
<dbReference type="InterPro" id="IPR029471">
    <property type="entry name" value="HNH_5"/>
</dbReference>
<proteinExistence type="predicted"/>
<keyword evidence="2" id="KW-0540">Nuclease</keyword>
<dbReference type="InterPro" id="IPR003615">
    <property type="entry name" value="HNH_nuc"/>
</dbReference>
<gene>
    <name evidence="2" type="ORF">SAMN02745130_00168</name>
</gene>